<feature type="transmembrane region" description="Helical" evidence="7">
    <location>
        <begin position="20"/>
        <end position="37"/>
    </location>
</feature>
<comment type="similarity">
    <text evidence="2">Belongs to the TMEM161 family.</text>
</comment>
<gene>
    <name evidence="8" type="ORF">CYMTET_13881</name>
</gene>
<evidence type="ECO:0000256" key="3">
    <source>
        <dbReference type="ARBA" id="ARBA00022692"/>
    </source>
</evidence>
<feature type="transmembrane region" description="Helical" evidence="7">
    <location>
        <begin position="119"/>
        <end position="143"/>
    </location>
</feature>
<keyword evidence="3 7" id="KW-0812">Transmembrane</keyword>
<proteinExistence type="inferred from homology"/>
<keyword evidence="4 7" id="KW-1133">Transmembrane helix</keyword>
<evidence type="ECO:0000256" key="1">
    <source>
        <dbReference type="ARBA" id="ARBA00004141"/>
    </source>
</evidence>
<accession>A0AAE0GHN2</accession>
<evidence type="ECO:0000256" key="4">
    <source>
        <dbReference type="ARBA" id="ARBA00022989"/>
    </source>
</evidence>
<organism evidence="8 9">
    <name type="scientific">Cymbomonas tetramitiformis</name>
    <dbReference type="NCBI Taxonomy" id="36881"/>
    <lineage>
        <taxon>Eukaryota</taxon>
        <taxon>Viridiplantae</taxon>
        <taxon>Chlorophyta</taxon>
        <taxon>Pyramimonadophyceae</taxon>
        <taxon>Pyramimonadales</taxon>
        <taxon>Pyramimonadaceae</taxon>
        <taxon>Cymbomonas</taxon>
    </lineage>
</organism>
<evidence type="ECO:0000256" key="2">
    <source>
        <dbReference type="ARBA" id="ARBA00009706"/>
    </source>
</evidence>
<evidence type="ECO:0000256" key="5">
    <source>
        <dbReference type="ARBA" id="ARBA00023136"/>
    </source>
</evidence>
<dbReference type="InterPro" id="IPR019395">
    <property type="entry name" value="Transmembrane_161A/B"/>
</dbReference>
<protein>
    <submittedName>
        <fullName evidence="8">Uncharacterized protein</fullName>
    </submittedName>
</protein>
<comment type="subcellular location">
    <subcellularLocation>
        <location evidence="1">Membrane</location>
        <topology evidence="1">Multi-pass membrane protein</topology>
    </subcellularLocation>
</comment>
<evidence type="ECO:0000313" key="8">
    <source>
        <dbReference type="EMBL" id="KAK3278172.1"/>
    </source>
</evidence>
<reference evidence="8 9" key="1">
    <citation type="journal article" date="2015" name="Genome Biol. Evol.">
        <title>Comparative Genomics of a Bacterivorous Green Alga Reveals Evolutionary Causalities and Consequences of Phago-Mixotrophic Mode of Nutrition.</title>
        <authorList>
            <person name="Burns J.A."/>
            <person name="Paasch A."/>
            <person name="Narechania A."/>
            <person name="Kim E."/>
        </authorList>
    </citation>
    <scope>NUCLEOTIDE SEQUENCE [LARGE SCALE GENOMIC DNA]</scope>
    <source>
        <strain evidence="8 9">PLY_AMNH</strain>
    </source>
</reference>
<dbReference type="AlphaFoldDB" id="A0AAE0GHN2"/>
<dbReference type="EMBL" id="LGRX02005587">
    <property type="protein sequence ID" value="KAK3278172.1"/>
    <property type="molecule type" value="Genomic_DNA"/>
</dbReference>
<evidence type="ECO:0000256" key="7">
    <source>
        <dbReference type="SAM" id="Phobius"/>
    </source>
</evidence>
<keyword evidence="6" id="KW-0325">Glycoprotein</keyword>
<keyword evidence="9" id="KW-1185">Reference proteome</keyword>
<keyword evidence="5 7" id="KW-0472">Membrane</keyword>
<dbReference type="PANTHER" id="PTHR13624">
    <property type="entry name" value="RE42071P"/>
    <property type="match status" value="1"/>
</dbReference>
<feature type="transmembrane region" description="Helical" evidence="7">
    <location>
        <begin position="155"/>
        <end position="179"/>
    </location>
</feature>
<evidence type="ECO:0000256" key="6">
    <source>
        <dbReference type="ARBA" id="ARBA00023180"/>
    </source>
</evidence>
<name>A0AAE0GHN2_9CHLO</name>
<sequence length="193" mass="21054">MATPPDYAGEHLGAGRVIQGLLHLTVVAPLVCALLWVKPLVGEALGVSEDVMHTTRVVGLLITVALMLTTLRSNVQAFLGSGLVQWYETVHGSHTTISDAEQEKRLTLLRMRLEVNSTLLVKVAIQAFVPAVIMLGLATLLSLKDLKYEDDEKSLIPTVFVVSFSSFLSFWLCSTWMLISGITLCCFRLGVLA</sequence>
<comment type="caution">
    <text evidence="8">The sequence shown here is derived from an EMBL/GenBank/DDBJ whole genome shotgun (WGS) entry which is preliminary data.</text>
</comment>
<dbReference type="GO" id="GO:0016020">
    <property type="term" value="C:membrane"/>
    <property type="evidence" value="ECO:0007669"/>
    <property type="project" value="UniProtKB-SubCell"/>
</dbReference>
<dbReference type="PANTHER" id="PTHR13624:SF6">
    <property type="entry name" value="EMEI"/>
    <property type="match status" value="1"/>
</dbReference>
<dbReference type="Proteomes" id="UP001190700">
    <property type="component" value="Unassembled WGS sequence"/>
</dbReference>
<feature type="transmembrane region" description="Helical" evidence="7">
    <location>
        <begin position="57"/>
        <end position="79"/>
    </location>
</feature>
<evidence type="ECO:0000313" key="9">
    <source>
        <dbReference type="Proteomes" id="UP001190700"/>
    </source>
</evidence>